<dbReference type="PRINTS" id="PR00038">
    <property type="entry name" value="HTHLUXR"/>
</dbReference>
<evidence type="ECO:0000313" key="5">
    <source>
        <dbReference type="EMBL" id="GAA1960087.1"/>
    </source>
</evidence>
<dbReference type="Pfam" id="PF13185">
    <property type="entry name" value="GAF_2"/>
    <property type="match status" value="1"/>
</dbReference>
<evidence type="ECO:0000259" key="4">
    <source>
        <dbReference type="PROSITE" id="PS50043"/>
    </source>
</evidence>
<dbReference type="InterPro" id="IPR029016">
    <property type="entry name" value="GAF-like_dom_sf"/>
</dbReference>
<reference evidence="6" key="1">
    <citation type="journal article" date="2019" name="Int. J. Syst. Evol. Microbiol.">
        <title>The Global Catalogue of Microorganisms (GCM) 10K type strain sequencing project: providing services to taxonomists for standard genome sequencing and annotation.</title>
        <authorList>
            <consortium name="The Broad Institute Genomics Platform"/>
            <consortium name="The Broad Institute Genome Sequencing Center for Infectious Disease"/>
            <person name="Wu L."/>
            <person name="Ma J."/>
        </authorList>
    </citation>
    <scope>NUCLEOTIDE SEQUENCE [LARGE SCALE GENOMIC DNA]</scope>
    <source>
        <strain evidence="6">JCM 16013</strain>
    </source>
</reference>
<dbReference type="Gene3D" id="1.10.10.10">
    <property type="entry name" value="Winged helix-like DNA-binding domain superfamily/Winged helix DNA-binding domain"/>
    <property type="match status" value="1"/>
</dbReference>
<dbReference type="PROSITE" id="PS50043">
    <property type="entry name" value="HTH_LUXR_2"/>
    <property type="match status" value="1"/>
</dbReference>
<dbReference type="InterPro" id="IPR003018">
    <property type="entry name" value="GAF"/>
</dbReference>
<sequence length="284" mass="30036">MSGSPDGYLDVIGQPDRAAALQRCTELLAGTPCFSIAWTAQPSGPDRLVVRQTSGVRTGLMRDLSVPAGRGLTGKVFSSTQADWVDDYFTATSITHDFDREMTGEGVRRLLAVPITAGGRTFGVLAAGSRDDGAFGDIAVAEATAAARAAAVALEIVERMELRIAGLLETLGANLASISLGAHSLAEDPGVGTRIRSHLGRIADQADAATGTLRTFRCTAPPLLTRREQEVLRRAAAGETNPEIAYALVISRNTVKDYLQQAMHKLGARNRAQAAVRARELGLL</sequence>
<dbReference type="Proteomes" id="UP001499854">
    <property type="component" value="Unassembled WGS sequence"/>
</dbReference>
<protein>
    <recommendedName>
        <fullName evidence="4">HTH luxR-type domain-containing protein</fullName>
    </recommendedName>
</protein>
<dbReference type="InterPro" id="IPR036388">
    <property type="entry name" value="WH-like_DNA-bd_sf"/>
</dbReference>
<dbReference type="PANTHER" id="PTHR44688:SF16">
    <property type="entry name" value="DNA-BINDING TRANSCRIPTIONAL ACTIVATOR DEVR_DOSR"/>
    <property type="match status" value="1"/>
</dbReference>
<name>A0ABP5C982_9ACTN</name>
<keyword evidence="1" id="KW-0805">Transcription regulation</keyword>
<dbReference type="Gene3D" id="3.30.450.40">
    <property type="match status" value="1"/>
</dbReference>
<accession>A0ABP5C982</accession>
<dbReference type="RefSeq" id="WP_344656254.1">
    <property type="nucleotide sequence ID" value="NZ_BAAAQM010000006.1"/>
</dbReference>
<keyword evidence="2" id="KW-0238">DNA-binding</keyword>
<proteinExistence type="predicted"/>
<dbReference type="Pfam" id="PF00196">
    <property type="entry name" value="GerE"/>
    <property type="match status" value="1"/>
</dbReference>
<dbReference type="CDD" id="cd06170">
    <property type="entry name" value="LuxR_C_like"/>
    <property type="match status" value="1"/>
</dbReference>
<evidence type="ECO:0000256" key="1">
    <source>
        <dbReference type="ARBA" id="ARBA00023015"/>
    </source>
</evidence>
<evidence type="ECO:0000256" key="2">
    <source>
        <dbReference type="ARBA" id="ARBA00023125"/>
    </source>
</evidence>
<keyword evidence="6" id="KW-1185">Reference proteome</keyword>
<dbReference type="EMBL" id="BAAAQM010000006">
    <property type="protein sequence ID" value="GAA1960087.1"/>
    <property type="molecule type" value="Genomic_DNA"/>
</dbReference>
<comment type="caution">
    <text evidence="5">The sequence shown here is derived from an EMBL/GenBank/DDBJ whole genome shotgun (WGS) entry which is preliminary data.</text>
</comment>
<gene>
    <name evidence="5" type="ORF">GCM10009838_15620</name>
</gene>
<dbReference type="InterPro" id="IPR000792">
    <property type="entry name" value="Tscrpt_reg_LuxR_C"/>
</dbReference>
<feature type="domain" description="HTH luxR-type" evidence="4">
    <location>
        <begin position="217"/>
        <end position="282"/>
    </location>
</feature>
<organism evidence="5 6">
    <name type="scientific">Catenulispora subtropica</name>
    <dbReference type="NCBI Taxonomy" id="450798"/>
    <lineage>
        <taxon>Bacteria</taxon>
        <taxon>Bacillati</taxon>
        <taxon>Actinomycetota</taxon>
        <taxon>Actinomycetes</taxon>
        <taxon>Catenulisporales</taxon>
        <taxon>Catenulisporaceae</taxon>
        <taxon>Catenulispora</taxon>
    </lineage>
</organism>
<dbReference type="SMART" id="SM00421">
    <property type="entry name" value="HTH_LUXR"/>
    <property type="match status" value="1"/>
</dbReference>
<dbReference type="InterPro" id="IPR016032">
    <property type="entry name" value="Sig_transdc_resp-reg_C-effctor"/>
</dbReference>
<keyword evidence="3" id="KW-0804">Transcription</keyword>
<dbReference type="SUPFAM" id="SSF46894">
    <property type="entry name" value="C-terminal effector domain of the bipartite response regulators"/>
    <property type="match status" value="1"/>
</dbReference>
<dbReference type="PANTHER" id="PTHR44688">
    <property type="entry name" value="DNA-BINDING TRANSCRIPTIONAL ACTIVATOR DEVR_DOSR"/>
    <property type="match status" value="1"/>
</dbReference>
<evidence type="ECO:0000256" key="3">
    <source>
        <dbReference type="ARBA" id="ARBA00023163"/>
    </source>
</evidence>
<evidence type="ECO:0000313" key="6">
    <source>
        <dbReference type="Proteomes" id="UP001499854"/>
    </source>
</evidence>
<dbReference type="SUPFAM" id="SSF55781">
    <property type="entry name" value="GAF domain-like"/>
    <property type="match status" value="1"/>
</dbReference>